<organism evidence="1">
    <name type="scientific">bioreactor metagenome</name>
    <dbReference type="NCBI Taxonomy" id="1076179"/>
    <lineage>
        <taxon>unclassified sequences</taxon>
        <taxon>metagenomes</taxon>
        <taxon>ecological metagenomes</taxon>
    </lineage>
</organism>
<dbReference type="AlphaFoldDB" id="A0A645IM77"/>
<protein>
    <submittedName>
        <fullName evidence="1">Uncharacterized protein</fullName>
    </submittedName>
</protein>
<reference evidence="1" key="1">
    <citation type="submission" date="2019-08" db="EMBL/GenBank/DDBJ databases">
        <authorList>
            <person name="Kucharzyk K."/>
            <person name="Murdoch R.W."/>
            <person name="Higgins S."/>
            <person name="Loffler F."/>
        </authorList>
    </citation>
    <scope>NUCLEOTIDE SEQUENCE</scope>
</reference>
<proteinExistence type="predicted"/>
<gene>
    <name evidence="1" type="ORF">SDC9_199846</name>
</gene>
<name>A0A645IM77_9ZZZZ</name>
<accession>A0A645IM77</accession>
<comment type="caution">
    <text evidence="1">The sequence shown here is derived from an EMBL/GenBank/DDBJ whole genome shotgun (WGS) entry which is preliminary data.</text>
</comment>
<evidence type="ECO:0000313" key="1">
    <source>
        <dbReference type="EMBL" id="MPN52190.1"/>
    </source>
</evidence>
<sequence length="78" mass="8641">MKNKSVPLDVLLDAANLALVFSKAKSQGKADLYYTQVKHLRRPKGGKTGLVLPTQEKNLSVVLDESRLARLLLEDEHA</sequence>
<dbReference type="EMBL" id="VSSQ01118062">
    <property type="protein sequence ID" value="MPN52190.1"/>
    <property type="molecule type" value="Genomic_DNA"/>
</dbReference>